<dbReference type="Pfam" id="PF10604">
    <property type="entry name" value="Polyketide_cyc2"/>
    <property type="match status" value="1"/>
</dbReference>
<dbReference type="SUPFAM" id="SSF55961">
    <property type="entry name" value="Bet v1-like"/>
    <property type="match status" value="1"/>
</dbReference>
<sequence length="148" mass="16932">MAISFQHGIDLPQSPHQVFTLLADYSKVPLWLKRCEGVAKQGSGPNKVGDKLRYAYCEGGRHGLMDGVITAYEEDRHMAYRYYDKMMQVIVEFRMEPNGEGTRLTHHIDITPHSFMAKLMSPMFKMKLPKQTIQTMENIRALLAKEAA</sequence>
<keyword evidence="2" id="KW-1185">Reference proteome</keyword>
<accession>A0A1G4S495</accession>
<reference evidence="2" key="1">
    <citation type="submission" date="2016-10" db="EMBL/GenBank/DDBJ databases">
        <authorList>
            <person name="Varghese N."/>
            <person name="Submissions S."/>
        </authorList>
    </citation>
    <scope>NUCLEOTIDE SEQUENCE [LARGE SCALE GENOMIC DNA]</scope>
    <source>
        <strain evidence="2">CGMCC 1.3431</strain>
    </source>
</reference>
<dbReference type="InterPro" id="IPR023393">
    <property type="entry name" value="START-like_dom_sf"/>
</dbReference>
<dbReference type="RefSeq" id="WP_090648027.1">
    <property type="nucleotide sequence ID" value="NZ_CBCRYE010000001.1"/>
</dbReference>
<dbReference type="STRING" id="260084.SAMN02927928_2357"/>
<dbReference type="AlphaFoldDB" id="A0A1G4S495"/>
<dbReference type="EMBL" id="FMTS01000003">
    <property type="protein sequence ID" value="SCW63179.1"/>
    <property type="molecule type" value="Genomic_DNA"/>
</dbReference>
<protein>
    <submittedName>
        <fullName evidence="1">Polyketide cyclase / dehydrase and lipid transport</fullName>
    </submittedName>
</protein>
<evidence type="ECO:0000313" key="2">
    <source>
        <dbReference type="Proteomes" id="UP000199150"/>
    </source>
</evidence>
<dbReference type="Proteomes" id="UP000199150">
    <property type="component" value="Unassembled WGS sequence"/>
</dbReference>
<evidence type="ECO:0000313" key="1">
    <source>
        <dbReference type="EMBL" id="SCW63179.1"/>
    </source>
</evidence>
<dbReference type="CDD" id="cd07812">
    <property type="entry name" value="SRPBCC"/>
    <property type="match status" value="1"/>
</dbReference>
<gene>
    <name evidence="1" type="ORF">SAMN02927928_2357</name>
</gene>
<dbReference type="OrthoDB" id="5951835at2"/>
<organism evidence="1 2">
    <name type="scientific">Asticcacaulis taihuensis</name>
    <dbReference type="NCBI Taxonomy" id="260084"/>
    <lineage>
        <taxon>Bacteria</taxon>
        <taxon>Pseudomonadati</taxon>
        <taxon>Pseudomonadota</taxon>
        <taxon>Alphaproteobacteria</taxon>
        <taxon>Caulobacterales</taxon>
        <taxon>Caulobacteraceae</taxon>
        <taxon>Asticcacaulis</taxon>
    </lineage>
</organism>
<dbReference type="InterPro" id="IPR019587">
    <property type="entry name" value="Polyketide_cyclase/dehydratase"/>
</dbReference>
<name>A0A1G4S495_9CAUL</name>
<dbReference type="Gene3D" id="3.30.530.20">
    <property type="match status" value="1"/>
</dbReference>
<proteinExistence type="predicted"/>